<evidence type="ECO:0000259" key="1">
    <source>
        <dbReference type="Pfam" id="PF07969"/>
    </source>
</evidence>
<dbReference type="InterPro" id="IPR032466">
    <property type="entry name" value="Metal_Hydrolase"/>
</dbReference>
<dbReference type="PANTHER" id="PTHR22642">
    <property type="entry name" value="IMIDAZOLONEPROPIONASE"/>
    <property type="match status" value="1"/>
</dbReference>
<dbReference type="Gene3D" id="2.30.40.10">
    <property type="entry name" value="Urease, subunit C, domain 1"/>
    <property type="match status" value="1"/>
</dbReference>
<feature type="domain" description="Amidohydrolase 3" evidence="1">
    <location>
        <begin position="54"/>
        <end position="552"/>
    </location>
</feature>
<dbReference type="InterPro" id="IPR013108">
    <property type="entry name" value="Amidohydro_3"/>
</dbReference>
<dbReference type="GO" id="GO:0016810">
    <property type="term" value="F:hydrolase activity, acting on carbon-nitrogen (but not peptide) bonds"/>
    <property type="evidence" value="ECO:0007669"/>
    <property type="project" value="InterPro"/>
</dbReference>
<reference evidence="2 3" key="1">
    <citation type="journal article" date="2012" name="Eukaryot. Cell">
        <title>Draft genome sequence of CBS 2479, the standard type strain of Trichosporon asahii.</title>
        <authorList>
            <person name="Yang R.Y."/>
            <person name="Li H.T."/>
            <person name="Zhu H."/>
            <person name="Zhou G.P."/>
            <person name="Wang M."/>
            <person name="Wang L."/>
        </authorList>
    </citation>
    <scope>NUCLEOTIDE SEQUENCE [LARGE SCALE GENOMIC DNA]</scope>
    <source>
        <strain evidence="3">ATCC 90039 / CBS 2479 / JCM 2466 / KCTC 7840 / NCYC 2677 / UAMH 7654</strain>
    </source>
</reference>
<dbReference type="Proteomes" id="UP000002748">
    <property type="component" value="Unassembled WGS sequence"/>
</dbReference>
<dbReference type="InterPro" id="IPR011059">
    <property type="entry name" value="Metal-dep_hydrolase_composite"/>
</dbReference>
<sequence>MTISSPADTVVRNCVVRTMDASQPEADSLAIADGKIVYVGPSSGLNSYVGPATRTVDLGGKTVLPGLMDVHNHHAIAGQHEAELQFPAESSVSEICTAVTAWIRQHPEDKWVLGSKVGSQLLGELQQGDALRQLDAASGDVKVLLTTDCHHNKWANSAALAAGGIDASTPNPDDGEIVRDASGQPTGLLYEGGARSIIRALEKDTDPSAALEAAKKASAAGIRTMHAMGITGFLDAACGASTLRGLKALDDAGALKIHACSSMLINDRIFGNDQLGTALFALQDDVRGTHHRPDFAKIFLDGVPMSYTGAFLEPYTQPTGGDGHCCVRGHTTMPYEELEGWLLRCAERGINVKIHCTGDAAVRFVLDAVERVRAAGHRDAIFHVAHGQFVHPADIGRFAPLGVVADISPPLWFPGAITDAMAAVRSPEEMRRFHPNAELLAAGATLAAGSDWPVMPDPNPWTGIASLVTRKDPSGERTDALNEDQSIDLEQAVRAYSINVARALGLDKVTGSLERGKSADFVVLDRDPFSVPIGKVAGTQTEQTWFAGERVYARE</sequence>
<protein>
    <submittedName>
        <fullName evidence="2">Amidohydrolase 3</fullName>
    </submittedName>
</protein>
<proteinExistence type="predicted"/>
<dbReference type="SUPFAM" id="SSF51338">
    <property type="entry name" value="Composite domain of metallo-dependent hydrolases"/>
    <property type="match status" value="1"/>
</dbReference>
<keyword evidence="2" id="KW-0378">Hydrolase</keyword>
<dbReference type="InterPro" id="IPR033932">
    <property type="entry name" value="YtcJ-like"/>
</dbReference>
<evidence type="ECO:0000313" key="3">
    <source>
        <dbReference type="Proteomes" id="UP000002748"/>
    </source>
</evidence>
<dbReference type="VEuPathDB" id="FungiDB:A1Q1_03390"/>
<dbReference type="RefSeq" id="XP_014183727.1">
    <property type="nucleotide sequence ID" value="XM_014328252.1"/>
</dbReference>
<organism evidence="2 3">
    <name type="scientific">Trichosporon asahii var. asahii (strain ATCC 90039 / CBS 2479 / JCM 2466 / KCTC 7840 / NBRC 103889/ NCYC 2677 / UAMH 7654)</name>
    <name type="common">Yeast</name>
    <dbReference type="NCBI Taxonomy" id="1186058"/>
    <lineage>
        <taxon>Eukaryota</taxon>
        <taxon>Fungi</taxon>
        <taxon>Dikarya</taxon>
        <taxon>Basidiomycota</taxon>
        <taxon>Agaricomycotina</taxon>
        <taxon>Tremellomycetes</taxon>
        <taxon>Trichosporonales</taxon>
        <taxon>Trichosporonaceae</taxon>
        <taxon>Trichosporon</taxon>
    </lineage>
</organism>
<dbReference type="AlphaFoldDB" id="J5RGZ8"/>
<accession>J5RGZ8</accession>
<dbReference type="Gene3D" id="3.20.20.140">
    <property type="entry name" value="Metal-dependent hydrolases"/>
    <property type="match status" value="1"/>
</dbReference>
<dbReference type="Gene3D" id="3.10.310.70">
    <property type="match status" value="1"/>
</dbReference>
<dbReference type="EMBL" id="ALBS01000022">
    <property type="protein sequence ID" value="EJT52588.1"/>
    <property type="molecule type" value="Genomic_DNA"/>
</dbReference>
<dbReference type="KEGG" id="tasa:A1Q1_03390"/>
<dbReference type="SUPFAM" id="SSF51556">
    <property type="entry name" value="Metallo-dependent hydrolases"/>
    <property type="match status" value="1"/>
</dbReference>
<dbReference type="CDD" id="cd01300">
    <property type="entry name" value="YtcJ_like"/>
    <property type="match status" value="1"/>
</dbReference>
<name>J5RGZ8_TRIAS</name>
<dbReference type="OrthoDB" id="3501663at2759"/>
<dbReference type="HOGENOM" id="CLU_009942_6_1_1"/>
<gene>
    <name evidence="2" type="ORF">A1Q1_03390</name>
</gene>
<dbReference type="GeneID" id="25986903"/>
<evidence type="ECO:0000313" key="2">
    <source>
        <dbReference type="EMBL" id="EJT52588.1"/>
    </source>
</evidence>
<dbReference type="PANTHER" id="PTHR22642:SF2">
    <property type="entry name" value="PROTEIN LONG AFTER FAR-RED 3"/>
    <property type="match status" value="1"/>
</dbReference>
<dbReference type="Pfam" id="PF07969">
    <property type="entry name" value="Amidohydro_3"/>
    <property type="match status" value="1"/>
</dbReference>
<comment type="caution">
    <text evidence="2">The sequence shown here is derived from an EMBL/GenBank/DDBJ whole genome shotgun (WGS) entry which is preliminary data.</text>
</comment>